<keyword evidence="8" id="KW-1185">Reference proteome</keyword>
<reference evidence="7" key="1">
    <citation type="submission" date="2022-01" db="UniProtKB">
        <authorList>
            <consortium name="EnsemblMetazoa"/>
        </authorList>
    </citation>
    <scope>IDENTIFICATION</scope>
</reference>
<dbReference type="FunFam" id="3.40.50.1820:FF:000076">
    <property type="entry name" value="phospholipase A1"/>
    <property type="match status" value="1"/>
</dbReference>
<dbReference type="GO" id="GO:0016042">
    <property type="term" value="P:lipid catabolic process"/>
    <property type="evidence" value="ECO:0007669"/>
    <property type="project" value="TreeGrafter"/>
</dbReference>
<dbReference type="PANTHER" id="PTHR11610:SF173">
    <property type="entry name" value="LIPASE DOMAIN-CONTAINING PROTEIN-RELATED"/>
    <property type="match status" value="1"/>
</dbReference>
<dbReference type="CDD" id="cd00707">
    <property type="entry name" value="Pancreat_lipase_like"/>
    <property type="match status" value="1"/>
</dbReference>
<evidence type="ECO:0000259" key="6">
    <source>
        <dbReference type="Pfam" id="PF00151"/>
    </source>
</evidence>
<dbReference type="GO" id="GO:0016298">
    <property type="term" value="F:lipase activity"/>
    <property type="evidence" value="ECO:0007669"/>
    <property type="project" value="InterPro"/>
</dbReference>
<dbReference type="KEGG" id="clec:106665573"/>
<evidence type="ECO:0000313" key="8">
    <source>
        <dbReference type="Proteomes" id="UP000494040"/>
    </source>
</evidence>
<dbReference type="GO" id="GO:0005615">
    <property type="term" value="C:extracellular space"/>
    <property type="evidence" value="ECO:0007669"/>
    <property type="project" value="TreeGrafter"/>
</dbReference>
<feature type="signal peptide" evidence="5">
    <location>
        <begin position="1"/>
        <end position="17"/>
    </location>
</feature>
<dbReference type="EnsemblMetazoa" id="XM_014392068.2">
    <property type="protein sequence ID" value="XP_014247554.1"/>
    <property type="gene ID" value="LOC106665573"/>
</dbReference>
<dbReference type="RefSeq" id="XP_014247554.1">
    <property type="nucleotide sequence ID" value="XM_014392068.2"/>
</dbReference>
<organism evidence="7 8">
    <name type="scientific">Cimex lectularius</name>
    <name type="common">Bed bug</name>
    <name type="synonym">Acanthia lectularia</name>
    <dbReference type="NCBI Taxonomy" id="79782"/>
    <lineage>
        <taxon>Eukaryota</taxon>
        <taxon>Metazoa</taxon>
        <taxon>Ecdysozoa</taxon>
        <taxon>Arthropoda</taxon>
        <taxon>Hexapoda</taxon>
        <taxon>Insecta</taxon>
        <taxon>Pterygota</taxon>
        <taxon>Neoptera</taxon>
        <taxon>Paraneoptera</taxon>
        <taxon>Hemiptera</taxon>
        <taxon>Heteroptera</taxon>
        <taxon>Panheteroptera</taxon>
        <taxon>Cimicomorpha</taxon>
        <taxon>Cimicidae</taxon>
        <taxon>Cimex</taxon>
    </lineage>
</organism>
<comment type="similarity">
    <text evidence="2 4">Belongs to the AB hydrolase superfamily. Lipase family.</text>
</comment>
<keyword evidence="5" id="KW-0732">Signal</keyword>
<dbReference type="GeneID" id="106665573"/>
<dbReference type="InterPro" id="IPR013818">
    <property type="entry name" value="Lipase"/>
</dbReference>
<dbReference type="Pfam" id="PF00151">
    <property type="entry name" value="Lipase"/>
    <property type="match status" value="1"/>
</dbReference>
<protein>
    <recommendedName>
        <fullName evidence="6">Lipase domain-containing protein</fullName>
    </recommendedName>
</protein>
<evidence type="ECO:0000256" key="5">
    <source>
        <dbReference type="SAM" id="SignalP"/>
    </source>
</evidence>
<dbReference type="InterPro" id="IPR033906">
    <property type="entry name" value="Lipase_N"/>
</dbReference>
<dbReference type="AlphaFoldDB" id="A0A8I6RP74"/>
<dbReference type="InterPro" id="IPR000734">
    <property type="entry name" value="TAG_lipase"/>
</dbReference>
<dbReference type="OMA" id="NPIVLMG"/>
<evidence type="ECO:0000256" key="1">
    <source>
        <dbReference type="ARBA" id="ARBA00004613"/>
    </source>
</evidence>
<proteinExistence type="inferred from homology"/>
<dbReference type="PRINTS" id="PR00821">
    <property type="entry name" value="TAGLIPASE"/>
</dbReference>
<dbReference type="GO" id="GO:0017171">
    <property type="term" value="F:serine hydrolase activity"/>
    <property type="evidence" value="ECO:0007669"/>
    <property type="project" value="TreeGrafter"/>
</dbReference>
<feature type="domain" description="Lipase" evidence="6">
    <location>
        <begin position="41"/>
        <end position="314"/>
    </location>
</feature>
<evidence type="ECO:0000256" key="4">
    <source>
        <dbReference type="RuleBase" id="RU004262"/>
    </source>
</evidence>
<dbReference type="PANTHER" id="PTHR11610">
    <property type="entry name" value="LIPASE"/>
    <property type="match status" value="1"/>
</dbReference>
<evidence type="ECO:0000256" key="2">
    <source>
        <dbReference type="ARBA" id="ARBA00010701"/>
    </source>
</evidence>
<evidence type="ECO:0000313" key="7">
    <source>
        <dbReference type="EnsemblMetazoa" id="XP_014247554.1"/>
    </source>
</evidence>
<dbReference type="OrthoDB" id="199913at2759"/>
<name>A0A8I6RP74_CIMLE</name>
<evidence type="ECO:0000256" key="3">
    <source>
        <dbReference type="ARBA" id="ARBA00022525"/>
    </source>
</evidence>
<comment type="subcellular location">
    <subcellularLocation>
        <location evidence="1">Secreted</location>
    </subcellularLocation>
</comment>
<dbReference type="Gene3D" id="3.40.50.1820">
    <property type="entry name" value="alpha/beta hydrolase"/>
    <property type="match status" value="1"/>
</dbReference>
<sequence>MNCRHLLILLIIKGFNGKECTSQFFTSDIKEYKNIDNASFWFDAQSNVNFLLYTRYNEKAQKLIYGSVSSVMYSNYDLTKKTKILIHGWLNSGENFFCEQLKNAYLRAHDYNVIAVDWSAYSYNPYLIARFSINAIGPYVAKMIDFLIEDIGTDYTNVHVLGHSLGAHIAGLAGEHMRQNLSRITGMDPASPLILGNGHYRLDETDANFVDVIHTSVYYLGVYKPIGHVDFYPNGGGPLQPGCGVEIGVCTHRRSYRYYIESIFNLYGFMAKKCETWQDFVSNNCLAEVAFMGENASPMSRGKFYLRTATSPPFALGSLFF</sequence>
<dbReference type="Proteomes" id="UP000494040">
    <property type="component" value="Unassembled WGS sequence"/>
</dbReference>
<dbReference type="SUPFAM" id="SSF53474">
    <property type="entry name" value="alpha/beta-Hydrolases"/>
    <property type="match status" value="1"/>
</dbReference>
<keyword evidence="3" id="KW-0964">Secreted</keyword>
<accession>A0A8I6RP74</accession>
<feature type="chain" id="PRO_5035154679" description="Lipase domain-containing protein" evidence="5">
    <location>
        <begin position="18"/>
        <end position="321"/>
    </location>
</feature>
<dbReference type="InterPro" id="IPR029058">
    <property type="entry name" value="AB_hydrolase_fold"/>
</dbReference>